<feature type="region of interest" description="Disordered" evidence="1">
    <location>
        <begin position="421"/>
        <end position="440"/>
    </location>
</feature>
<reference evidence="2" key="1">
    <citation type="submission" date="2021-06" db="EMBL/GenBank/DDBJ databases">
        <authorList>
            <person name="Kallberg Y."/>
            <person name="Tangrot J."/>
            <person name="Rosling A."/>
        </authorList>
    </citation>
    <scope>NUCLEOTIDE SEQUENCE</scope>
    <source>
        <strain evidence="2">IA702</strain>
    </source>
</reference>
<evidence type="ECO:0000313" key="2">
    <source>
        <dbReference type="EMBL" id="CAG8634420.1"/>
    </source>
</evidence>
<proteinExistence type="predicted"/>
<dbReference type="OrthoDB" id="5380555at2759"/>
<feature type="compositionally biased region" description="Polar residues" evidence="1">
    <location>
        <begin position="421"/>
        <end position="437"/>
    </location>
</feature>
<evidence type="ECO:0000256" key="1">
    <source>
        <dbReference type="SAM" id="MobiDB-lite"/>
    </source>
</evidence>
<comment type="caution">
    <text evidence="2">The sequence shown here is derived from an EMBL/GenBank/DDBJ whole genome shotgun (WGS) entry which is preliminary data.</text>
</comment>
<feature type="non-terminal residue" evidence="2">
    <location>
        <position position="497"/>
    </location>
</feature>
<name>A0A9N9DCY3_9GLOM</name>
<dbReference type="PANTHER" id="PTHR34825">
    <property type="entry name" value="CONSERVED PROTEIN, WITH A WEAK D-GALACTARATE DEHYDRATASE/ALTRONATE HYDROLASE DOMAIN"/>
    <property type="match status" value="1"/>
</dbReference>
<keyword evidence="3" id="KW-1185">Reference proteome</keyword>
<accession>A0A9N9DCY3</accession>
<evidence type="ECO:0000313" key="3">
    <source>
        <dbReference type="Proteomes" id="UP000789572"/>
    </source>
</evidence>
<dbReference type="EMBL" id="CAJVPJ010003079">
    <property type="protein sequence ID" value="CAG8634420.1"/>
    <property type="molecule type" value="Genomic_DNA"/>
</dbReference>
<sequence>KAPEKASQRKTQKISKNIETPIQFIVHLFHKGVLQSSSIVKVEEGDTVIDQLCQAVVKSDAFKNKLSGIDSSDLKVYKTQQDTSDPENALNEVFYLKLAFVVARSQPVLLPPTIKPQTVIFPVDTISDFRQLRVNGYFYVDNFLDPLDASSFQHLEAKQSVLKAIFGVIKNCCGRGIGRVFITGVLPVTANGLSNGFNIYHDITLQEKYEHMCGFEEGDVRRGLELIFKEDMPSTECINQIEHHVDEMRKNYDGYKFAIDGDDYLSRLHSGSDPQYTTNNELGGTTLKFIKRHPMASDLLSELMREKKTSYEEINLRRKDLYVSNSSEFLKSFLFYCGGLTFAGTPNTLCTPNRAIADVIIQRVLQLYNINTQEGTFRAAVRELIDCARPAPGRKPKRFILEFKCKGVTYLDVDNNNVHSATRSTSASNPPAGNSLTGRPLIAQPSVTEYCWAEMERRAQKIEIMSKTSYSSYSVTTETALMGASPSMMFFKVLQNR</sequence>
<protein>
    <submittedName>
        <fullName evidence="2">6157_t:CDS:1</fullName>
    </submittedName>
</protein>
<dbReference type="Proteomes" id="UP000789572">
    <property type="component" value="Unassembled WGS sequence"/>
</dbReference>
<dbReference type="AlphaFoldDB" id="A0A9N9DCY3"/>
<gene>
    <name evidence="2" type="ORF">POCULU_LOCUS9074</name>
</gene>
<dbReference type="PANTHER" id="PTHR34825:SF1">
    <property type="entry name" value="AAA-ATPASE-LIKE DOMAIN-CONTAINING PROTEIN"/>
    <property type="match status" value="1"/>
</dbReference>
<organism evidence="2 3">
    <name type="scientific">Paraglomus occultum</name>
    <dbReference type="NCBI Taxonomy" id="144539"/>
    <lineage>
        <taxon>Eukaryota</taxon>
        <taxon>Fungi</taxon>
        <taxon>Fungi incertae sedis</taxon>
        <taxon>Mucoromycota</taxon>
        <taxon>Glomeromycotina</taxon>
        <taxon>Glomeromycetes</taxon>
        <taxon>Paraglomerales</taxon>
        <taxon>Paraglomeraceae</taxon>
        <taxon>Paraglomus</taxon>
    </lineage>
</organism>